<organism evidence="7 8">
    <name type="scientific">Varroa destructor</name>
    <name type="common">Honeybee mite</name>
    <dbReference type="NCBI Taxonomy" id="109461"/>
    <lineage>
        <taxon>Eukaryota</taxon>
        <taxon>Metazoa</taxon>
        <taxon>Ecdysozoa</taxon>
        <taxon>Arthropoda</taxon>
        <taxon>Chelicerata</taxon>
        <taxon>Arachnida</taxon>
        <taxon>Acari</taxon>
        <taxon>Parasitiformes</taxon>
        <taxon>Mesostigmata</taxon>
        <taxon>Gamasina</taxon>
        <taxon>Dermanyssoidea</taxon>
        <taxon>Varroidae</taxon>
        <taxon>Varroa</taxon>
    </lineage>
</organism>
<protein>
    <submittedName>
        <fullName evidence="7">Uncharacterized protein</fullName>
    </submittedName>
</protein>
<proteinExistence type="inferred from homology"/>
<dbReference type="GeneID" id="111249082"/>
<dbReference type="Pfam" id="PF04133">
    <property type="entry name" value="Vps55"/>
    <property type="match status" value="1"/>
</dbReference>
<accession>A0A7M7JWS2</accession>
<evidence type="ECO:0000256" key="1">
    <source>
        <dbReference type="ARBA" id="ARBA00004141"/>
    </source>
</evidence>
<keyword evidence="3 6" id="KW-0812">Transmembrane</keyword>
<evidence type="ECO:0000256" key="6">
    <source>
        <dbReference type="SAM" id="Phobius"/>
    </source>
</evidence>
<feature type="transmembrane region" description="Helical" evidence="6">
    <location>
        <begin position="28"/>
        <end position="49"/>
    </location>
</feature>
<keyword evidence="5 6" id="KW-0472">Membrane</keyword>
<dbReference type="PANTHER" id="PTHR12050">
    <property type="entry name" value="LEPTIN RECEPTOR-RELATED"/>
    <property type="match status" value="1"/>
</dbReference>
<evidence type="ECO:0000313" key="8">
    <source>
        <dbReference type="Proteomes" id="UP000594260"/>
    </source>
</evidence>
<sequence>MAIRKASDIDWRYLRECREHFLSSRRALLVALAFTGSVGMTMLILACALPEFGTWYPLINVIWYLATVPLLLIARNGRELMSSSNPREEVALFLTALVVISAFALPVTLARSRSAEGAVLVQWPACGLTLFANVIVYGTIFGFFISFGSSDNDYSTW</sequence>
<evidence type="ECO:0000256" key="5">
    <source>
        <dbReference type="ARBA" id="ARBA00023136"/>
    </source>
</evidence>
<dbReference type="AlphaFoldDB" id="A0A7M7JWS2"/>
<dbReference type="OrthoDB" id="14246at2759"/>
<feature type="transmembrane region" description="Helical" evidence="6">
    <location>
        <begin position="90"/>
        <end position="109"/>
    </location>
</feature>
<dbReference type="EnsemblMetazoa" id="XM_022802435">
    <property type="protein sequence ID" value="XP_022658170"/>
    <property type="gene ID" value="LOC111249082"/>
</dbReference>
<evidence type="ECO:0000313" key="7">
    <source>
        <dbReference type="EnsemblMetazoa" id="XP_022658170"/>
    </source>
</evidence>
<dbReference type="FunCoup" id="A0A7M7JWS2">
    <property type="interactions" value="1045"/>
</dbReference>
<dbReference type="KEGG" id="vde:111249082"/>
<evidence type="ECO:0000256" key="2">
    <source>
        <dbReference type="ARBA" id="ARBA00005645"/>
    </source>
</evidence>
<dbReference type="GO" id="GO:0005768">
    <property type="term" value="C:endosome"/>
    <property type="evidence" value="ECO:0007669"/>
    <property type="project" value="TreeGrafter"/>
</dbReference>
<dbReference type="GO" id="GO:0032511">
    <property type="term" value="P:late endosome to vacuole transport via multivesicular body sorting pathway"/>
    <property type="evidence" value="ECO:0007669"/>
    <property type="project" value="TreeGrafter"/>
</dbReference>
<dbReference type="InParanoid" id="A0A7M7JWS2"/>
<feature type="transmembrane region" description="Helical" evidence="6">
    <location>
        <begin position="121"/>
        <end position="145"/>
    </location>
</feature>
<comment type="similarity">
    <text evidence="2">Belongs to the OB-RGRP/VPS55 family.</text>
</comment>
<dbReference type="Proteomes" id="UP000594260">
    <property type="component" value="Unplaced"/>
</dbReference>
<dbReference type="InterPro" id="IPR007262">
    <property type="entry name" value="Vps55/LEPROT"/>
</dbReference>
<evidence type="ECO:0000256" key="4">
    <source>
        <dbReference type="ARBA" id="ARBA00022989"/>
    </source>
</evidence>
<comment type="subcellular location">
    <subcellularLocation>
        <location evidence="1">Membrane</location>
        <topology evidence="1">Multi-pass membrane protein</topology>
    </subcellularLocation>
</comment>
<dbReference type="PANTHER" id="PTHR12050:SF0">
    <property type="entry name" value="RH04491P"/>
    <property type="match status" value="1"/>
</dbReference>
<keyword evidence="8" id="KW-1185">Reference proteome</keyword>
<keyword evidence="4 6" id="KW-1133">Transmembrane helix</keyword>
<dbReference type="RefSeq" id="XP_022658170.1">
    <property type="nucleotide sequence ID" value="XM_022802435.1"/>
</dbReference>
<evidence type="ECO:0000256" key="3">
    <source>
        <dbReference type="ARBA" id="ARBA00022692"/>
    </source>
</evidence>
<name>A0A7M7JWS2_VARDE</name>
<dbReference type="GO" id="GO:0016020">
    <property type="term" value="C:membrane"/>
    <property type="evidence" value="ECO:0007669"/>
    <property type="project" value="UniProtKB-SubCell"/>
</dbReference>
<dbReference type="OMA" id="CYLWMSD"/>
<feature type="transmembrane region" description="Helical" evidence="6">
    <location>
        <begin position="55"/>
        <end position="74"/>
    </location>
</feature>
<reference evidence="7" key="1">
    <citation type="submission" date="2021-01" db="UniProtKB">
        <authorList>
            <consortium name="EnsemblMetazoa"/>
        </authorList>
    </citation>
    <scope>IDENTIFICATION</scope>
</reference>